<evidence type="ECO:0000313" key="3">
    <source>
        <dbReference type="Proteomes" id="UP000765509"/>
    </source>
</evidence>
<feature type="region of interest" description="Disordered" evidence="1">
    <location>
        <begin position="1"/>
        <end position="20"/>
    </location>
</feature>
<evidence type="ECO:0000256" key="1">
    <source>
        <dbReference type="SAM" id="MobiDB-lite"/>
    </source>
</evidence>
<evidence type="ECO:0000313" key="2">
    <source>
        <dbReference type="EMBL" id="MBW0461589.1"/>
    </source>
</evidence>
<name>A0A9Q3GBQ6_9BASI</name>
<dbReference type="AlphaFoldDB" id="A0A9Q3GBQ6"/>
<comment type="caution">
    <text evidence="2">The sequence shown here is derived from an EMBL/GenBank/DDBJ whole genome shotgun (WGS) entry which is preliminary data.</text>
</comment>
<organism evidence="2 3">
    <name type="scientific">Austropuccinia psidii MF-1</name>
    <dbReference type="NCBI Taxonomy" id="1389203"/>
    <lineage>
        <taxon>Eukaryota</taxon>
        <taxon>Fungi</taxon>
        <taxon>Dikarya</taxon>
        <taxon>Basidiomycota</taxon>
        <taxon>Pucciniomycotina</taxon>
        <taxon>Pucciniomycetes</taxon>
        <taxon>Pucciniales</taxon>
        <taxon>Sphaerophragmiaceae</taxon>
        <taxon>Austropuccinia</taxon>
    </lineage>
</organism>
<dbReference type="Proteomes" id="UP000765509">
    <property type="component" value="Unassembled WGS sequence"/>
</dbReference>
<keyword evidence="3" id="KW-1185">Reference proteome</keyword>
<protein>
    <submittedName>
        <fullName evidence="2">Uncharacterized protein</fullName>
    </submittedName>
</protein>
<dbReference type="EMBL" id="AVOT02000186">
    <property type="protein sequence ID" value="MBW0461589.1"/>
    <property type="molecule type" value="Genomic_DNA"/>
</dbReference>
<reference evidence="2" key="1">
    <citation type="submission" date="2021-03" db="EMBL/GenBank/DDBJ databases">
        <title>Draft genome sequence of rust myrtle Austropuccinia psidii MF-1, a brazilian biotype.</title>
        <authorList>
            <person name="Quecine M.C."/>
            <person name="Pachon D.M.R."/>
            <person name="Bonatelli M.L."/>
            <person name="Correr F.H."/>
            <person name="Franceschini L.M."/>
            <person name="Leite T.F."/>
            <person name="Margarido G.R.A."/>
            <person name="Almeida C.A."/>
            <person name="Ferrarezi J.A."/>
            <person name="Labate C.A."/>
        </authorList>
    </citation>
    <scope>NUCLEOTIDE SEQUENCE</scope>
    <source>
        <strain evidence="2">MF-1</strain>
    </source>
</reference>
<proteinExistence type="predicted"/>
<accession>A0A9Q3GBQ6</accession>
<gene>
    <name evidence="2" type="ORF">O181_001304</name>
</gene>
<sequence length="101" mass="11149">MERWPSLGRKRSQASGHSSTKAAVNFVAWPSDGQIAPSPYRFTATSHPSFLIRAPIGSHVSKASKMYRIALCIFIKETMAVISTLLRSFKTYAAAVQDVDF</sequence>